<proteinExistence type="predicted"/>
<dbReference type="OrthoDB" id="2453533at2"/>
<comment type="caution">
    <text evidence="2">The sequence shown here is derived from an EMBL/GenBank/DDBJ whole genome shotgun (WGS) entry which is preliminary data.</text>
</comment>
<dbReference type="SUPFAM" id="SSF54593">
    <property type="entry name" value="Glyoxalase/Bleomycin resistance protein/Dihydroxybiphenyl dioxygenase"/>
    <property type="match status" value="1"/>
</dbReference>
<dbReference type="InterPro" id="IPR029068">
    <property type="entry name" value="Glyas_Bleomycin-R_OHBP_Dase"/>
</dbReference>
<evidence type="ECO:0000313" key="3">
    <source>
        <dbReference type="Proteomes" id="UP000436822"/>
    </source>
</evidence>
<dbReference type="Gene3D" id="3.10.180.10">
    <property type="entry name" value="2,3-Dihydroxybiphenyl 1,2-Dioxygenase, domain 1"/>
    <property type="match status" value="1"/>
</dbReference>
<reference evidence="2 3" key="1">
    <citation type="submission" date="2019-12" db="EMBL/GenBank/DDBJ databases">
        <title>Litoreibacter badius sp. nov., a novel bacteriochlorophyll a-containing bacterium in the genus Litoreibacter.</title>
        <authorList>
            <person name="Kanamuro M."/>
            <person name="Takabe Y."/>
            <person name="Mori K."/>
            <person name="Takaichi S."/>
            <person name="Hanada S."/>
        </authorList>
    </citation>
    <scope>NUCLEOTIDE SEQUENCE [LARGE SCALE GENOMIC DNA]</scope>
    <source>
        <strain evidence="2 3">K6</strain>
    </source>
</reference>
<dbReference type="Pfam" id="PF18029">
    <property type="entry name" value="Glyoxalase_6"/>
    <property type="match status" value="1"/>
</dbReference>
<dbReference type="AlphaFoldDB" id="A0A6N6JP95"/>
<protein>
    <submittedName>
        <fullName evidence="2">Glyoxalase</fullName>
    </submittedName>
</protein>
<evidence type="ECO:0000259" key="1">
    <source>
        <dbReference type="Pfam" id="PF18029"/>
    </source>
</evidence>
<feature type="domain" description="Glyoxalase-like" evidence="1">
    <location>
        <begin position="10"/>
        <end position="106"/>
    </location>
</feature>
<sequence length="113" mass="12552">MPLVKIFAQLSCTDMERSTLWFTRLFGRSPDTNPMAGLNEWHHTDNAGFQLVENEHDARHGCMTLTVDDITSELRRLHAVGIETGETSTGDIATIAQMRDPDGNVIVLAEPSK</sequence>
<evidence type="ECO:0000313" key="2">
    <source>
        <dbReference type="EMBL" id="GFE67302.1"/>
    </source>
</evidence>
<gene>
    <name evidence="2" type="ORF">KIN_43760</name>
</gene>
<accession>A0A6N6JP95</accession>
<organism evidence="2 3">
    <name type="scientific">Litoreibacter roseus</name>
    <dbReference type="NCBI Taxonomy" id="2601869"/>
    <lineage>
        <taxon>Bacteria</taxon>
        <taxon>Pseudomonadati</taxon>
        <taxon>Pseudomonadota</taxon>
        <taxon>Alphaproteobacteria</taxon>
        <taxon>Rhodobacterales</taxon>
        <taxon>Roseobacteraceae</taxon>
        <taxon>Litoreibacter</taxon>
    </lineage>
</organism>
<dbReference type="RefSeq" id="WP_159811141.1">
    <property type="nucleotide sequence ID" value="NZ_BLJE01000011.1"/>
</dbReference>
<dbReference type="InterPro" id="IPR041581">
    <property type="entry name" value="Glyoxalase_6"/>
</dbReference>
<name>A0A6N6JP95_9RHOB</name>
<dbReference type="EMBL" id="BLJE01000011">
    <property type="protein sequence ID" value="GFE67302.1"/>
    <property type="molecule type" value="Genomic_DNA"/>
</dbReference>
<dbReference type="Proteomes" id="UP000436822">
    <property type="component" value="Unassembled WGS sequence"/>
</dbReference>
<keyword evidence="3" id="KW-1185">Reference proteome</keyword>